<evidence type="ECO:0000259" key="9">
    <source>
        <dbReference type="PROSITE" id="PS50859"/>
    </source>
</evidence>
<protein>
    <recommendedName>
        <fullName evidence="13">V-SNARE coiled-coil homology domain-containing protein</fullName>
    </recommendedName>
</protein>
<comment type="caution">
    <text evidence="11">The sequence shown here is derived from an EMBL/GenBank/DDBJ whole genome shotgun (WGS) entry which is preliminary data.</text>
</comment>
<dbReference type="AlphaFoldDB" id="A0A4D9DF43"/>
<keyword evidence="6" id="KW-0636">Prenylation</keyword>
<evidence type="ECO:0000256" key="8">
    <source>
        <dbReference type="PROSITE-ProRule" id="PRU00290"/>
    </source>
</evidence>
<dbReference type="Pfam" id="PF00957">
    <property type="entry name" value="Synaptobrevin"/>
    <property type="match status" value="1"/>
</dbReference>
<evidence type="ECO:0000256" key="1">
    <source>
        <dbReference type="ARBA" id="ARBA00008025"/>
    </source>
</evidence>
<dbReference type="EMBL" id="SDOX01000002">
    <property type="protein sequence ID" value="TFJ88255.1"/>
    <property type="molecule type" value="Genomic_DNA"/>
</dbReference>
<dbReference type="PROSITE" id="PS50859">
    <property type="entry name" value="LONGIN"/>
    <property type="match status" value="1"/>
</dbReference>
<keyword evidence="8" id="KW-0175">Coiled coil</keyword>
<evidence type="ECO:0000259" key="10">
    <source>
        <dbReference type="PROSITE" id="PS50892"/>
    </source>
</evidence>
<dbReference type="OrthoDB" id="27923at2759"/>
<organism evidence="11 12">
    <name type="scientific">Nannochloropsis salina CCMP1776</name>
    <dbReference type="NCBI Taxonomy" id="1027361"/>
    <lineage>
        <taxon>Eukaryota</taxon>
        <taxon>Sar</taxon>
        <taxon>Stramenopiles</taxon>
        <taxon>Ochrophyta</taxon>
        <taxon>Eustigmatophyceae</taxon>
        <taxon>Eustigmatales</taxon>
        <taxon>Monodopsidaceae</taxon>
        <taxon>Microchloropsis</taxon>
        <taxon>Microchloropsis salina</taxon>
    </lineage>
</organism>
<dbReference type="InterPro" id="IPR011012">
    <property type="entry name" value="Longin-like_dom_sf"/>
</dbReference>
<feature type="domain" description="V-SNARE coiled-coil homology" evidence="10">
    <location>
        <begin position="139"/>
        <end position="199"/>
    </location>
</feature>
<evidence type="ECO:0000313" key="12">
    <source>
        <dbReference type="Proteomes" id="UP000355283"/>
    </source>
</evidence>
<dbReference type="InterPro" id="IPR010908">
    <property type="entry name" value="Longin_dom"/>
</dbReference>
<dbReference type="Gene3D" id="1.20.5.110">
    <property type="match status" value="1"/>
</dbReference>
<dbReference type="Pfam" id="PF13774">
    <property type="entry name" value="Longin"/>
    <property type="match status" value="1"/>
</dbReference>
<evidence type="ECO:0008006" key="13">
    <source>
        <dbReference type="Google" id="ProtNLM"/>
    </source>
</evidence>
<evidence type="ECO:0000256" key="2">
    <source>
        <dbReference type="ARBA" id="ARBA00022481"/>
    </source>
</evidence>
<dbReference type="GO" id="GO:0005794">
    <property type="term" value="C:Golgi apparatus"/>
    <property type="evidence" value="ECO:0007669"/>
    <property type="project" value="TreeGrafter"/>
</dbReference>
<comment type="similarity">
    <text evidence="1">Belongs to the synaptobrevin family.</text>
</comment>
<keyword evidence="4" id="KW-0564">Palmitate</keyword>
<evidence type="ECO:0000256" key="5">
    <source>
        <dbReference type="ARBA" id="ARBA00023288"/>
    </source>
</evidence>
<reference evidence="11 12" key="1">
    <citation type="submission" date="2019-01" db="EMBL/GenBank/DDBJ databases">
        <title>Nuclear Genome Assembly of the Microalgal Biofuel strain Nannochloropsis salina CCMP1776.</title>
        <authorList>
            <person name="Hovde B."/>
        </authorList>
    </citation>
    <scope>NUCLEOTIDE SEQUENCE [LARGE SCALE GENOMIC DNA]</scope>
    <source>
        <strain evidence="11 12">CCMP1776</strain>
    </source>
</reference>
<dbReference type="PANTHER" id="PTHR45806">
    <property type="entry name" value="SYNAPTOBREVIN HOMOLOG YKT6"/>
    <property type="match status" value="1"/>
</dbReference>
<proteinExistence type="inferred from homology"/>
<dbReference type="SMART" id="SM01270">
    <property type="entry name" value="Longin"/>
    <property type="match status" value="1"/>
</dbReference>
<evidence type="ECO:0000256" key="6">
    <source>
        <dbReference type="ARBA" id="ARBA00023289"/>
    </source>
</evidence>
<evidence type="ECO:0000256" key="3">
    <source>
        <dbReference type="ARBA" id="ARBA00023136"/>
    </source>
</evidence>
<gene>
    <name evidence="11" type="ORF">NSK_000604</name>
</gene>
<keyword evidence="5" id="KW-0449">Lipoprotein</keyword>
<dbReference type="PRINTS" id="PR00219">
    <property type="entry name" value="SYNAPTOBREVN"/>
</dbReference>
<dbReference type="GO" id="GO:0005484">
    <property type="term" value="F:SNAP receptor activity"/>
    <property type="evidence" value="ECO:0007669"/>
    <property type="project" value="TreeGrafter"/>
</dbReference>
<accession>A0A4D9DF43</accession>
<keyword evidence="12" id="KW-1185">Reference proteome</keyword>
<dbReference type="SUPFAM" id="SSF64356">
    <property type="entry name" value="SNARE-like"/>
    <property type="match status" value="1"/>
</dbReference>
<evidence type="ECO:0000256" key="7">
    <source>
        <dbReference type="ARBA" id="ARBA00046278"/>
    </source>
</evidence>
<dbReference type="GO" id="GO:0006888">
    <property type="term" value="P:endoplasmic reticulum to Golgi vesicle-mediated transport"/>
    <property type="evidence" value="ECO:0007669"/>
    <property type="project" value="TreeGrafter"/>
</dbReference>
<evidence type="ECO:0000256" key="4">
    <source>
        <dbReference type="ARBA" id="ARBA00023139"/>
    </source>
</evidence>
<dbReference type="CDD" id="cd14824">
    <property type="entry name" value="Longin"/>
    <property type="match status" value="1"/>
</dbReference>
<dbReference type="GO" id="GO:0016020">
    <property type="term" value="C:membrane"/>
    <property type="evidence" value="ECO:0007669"/>
    <property type="project" value="InterPro"/>
</dbReference>
<evidence type="ECO:0000313" key="11">
    <source>
        <dbReference type="EMBL" id="TFJ88255.1"/>
    </source>
</evidence>
<comment type="subcellular location">
    <subcellularLocation>
        <location evidence="7">Endomembrane system</location>
        <topology evidence="7">Lipid-anchor</topology>
        <orientation evidence="7">Cytoplasmic side</orientation>
    </subcellularLocation>
</comment>
<dbReference type="InterPro" id="IPR001388">
    <property type="entry name" value="Synaptobrevin-like"/>
</dbReference>
<dbReference type="SUPFAM" id="SSF58038">
    <property type="entry name" value="SNARE fusion complex"/>
    <property type="match status" value="1"/>
</dbReference>
<dbReference type="PANTHER" id="PTHR45806:SF1">
    <property type="entry name" value="SYNAPTOBREVIN HOMOLOG YKT6"/>
    <property type="match status" value="1"/>
</dbReference>
<dbReference type="Gene3D" id="3.30.450.50">
    <property type="entry name" value="Longin domain"/>
    <property type="match status" value="1"/>
</dbReference>
<name>A0A4D9DF43_9STRA</name>
<dbReference type="PROSITE" id="PS50892">
    <property type="entry name" value="V_SNARE"/>
    <property type="match status" value="1"/>
</dbReference>
<keyword evidence="3" id="KW-0472">Membrane</keyword>
<keyword evidence="2" id="KW-0488">Methylation</keyword>
<sequence length="199" mass="22906">MKIVAIALHRYQRDTPEPIILSSVTELESFGYFQRNGIREMCRFMSKTLIKRCQPGQRQTIQHEEYNVHCHLRTDGLGGTVIADLEYPPRVAFVLLSTLLERFAVDITNWSSVTQQESVTYPPLQEAIREYQDPAKADKITKIRRDLDETTDILHKTIDAVLERGVKLDELVERSNDLSSQSKLFYKQARKTNSCCSIS</sequence>
<feature type="domain" description="Longin" evidence="9">
    <location>
        <begin position="7"/>
        <end position="103"/>
    </location>
</feature>
<dbReference type="Proteomes" id="UP000355283">
    <property type="component" value="Unassembled WGS sequence"/>
</dbReference>
<dbReference type="InterPro" id="IPR042855">
    <property type="entry name" value="V_SNARE_CC"/>
</dbReference>